<protein>
    <recommendedName>
        <fullName evidence="12">ATP synthase subunit</fullName>
    </recommendedName>
</protein>
<reference evidence="11" key="1">
    <citation type="submission" date="2015-02" db="EMBL/GenBank/DDBJ databases">
        <title>Genome sequencing for Strongylocentrotus purpuratus.</title>
        <authorList>
            <person name="Murali S."/>
            <person name="Liu Y."/>
            <person name="Vee V."/>
            <person name="English A."/>
            <person name="Wang M."/>
            <person name="Skinner E."/>
            <person name="Han Y."/>
            <person name="Muzny D.M."/>
            <person name="Worley K.C."/>
            <person name="Gibbs R.A."/>
        </authorList>
    </citation>
    <scope>NUCLEOTIDE SEQUENCE</scope>
</reference>
<dbReference type="OMA" id="TEVCMWF"/>
<reference evidence="10" key="2">
    <citation type="submission" date="2021-01" db="UniProtKB">
        <authorList>
            <consortium name="EnsemblMetazoa"/>
        </authorList>
    </citation>
    <scope>IDENTIFICATION</scope>
</reference>
<keyword evidence="6" id="KW-0406">Ion transport</keyword>
<dbReference type="FunCoup" id="A0A7M7RED8">
    <property type="interactions" value="1109"/>
</dbReference>
<dbReference type="GO" id="GO:0045259">
    <property type="term" value="C:proton-transporting ATP synthase complex"/>
    <property type="evidence" value="ECO:0007669"/>
    <property type="project" value="UniProtKB-KW"/>
</dbReference>
<evidence type="ECO:0000256" key="7">
    <source>
        <dbReference type="ARBA" id="ARBA00023128"/>
    </source>
</evidence>
<dbReference type="InterPro" id="IPR006808">
    <property type="entry name" value="ATP_synth_F0_gsu_mt"/>
</dbReference>
<keyword evidence="11" id="KW-1185">Reference proteome</keyword>
<dbReference type="GeneID" id="579414"/>
<dbReference type="Proteomes" id="UP000007110">
    <property type="component" value="Unassembled WGS sequence"/>
</dbReference>
<keyword evidence="3" id="KW-0813">Transport</keyword>
<keyword evidence="9" id="KW-0066">ATP synthesis</keyword>
<dbReference type="GO" id="GO:0031966">
    <property type="term" value="C:mitochondrial membrane"/>
    <property type="evidence" value="ECO:0007669"/>
    <property type="project" value="UniProtKB-SubCell"/>
</dbReference>
<evidence type="ECO:0000256" key="2">
    <source>
        <dbReference type="ARBA" id="ARBA00005699"/>
    </source>
</evidence>
<accession>A0A7M7RED8</accession>
<dbReference type="EnsemblMetazoa" id="XM_779532">
    <property type="protein sequence ID" value="XP_784625"/>
    <property type="gene ID" value="LOC579414"/>
</dbReference>
<evidence type="ECO:0000256" key="3">
    <source>
        <dbReference type="ARBA" id="ARBA00022448"/>
    </source>
</evidence>
<comment type="subcellular location">
    <subcellularLocation>
        <location evidence="1">Mitochondrion membrane</location>
    </subcellularLocation>
</comment>
<sequence>MARAVQKVVGLGTRLGNSVATQGPKLASEAVEFSKPRLAKFWYYAKVELVPPTPGEFPAVQKGIMDIVKAAKTGKYANLTVKEALGNTLVCAEVAFWFFIGEQIGRRSIIGYDVKSDYEPHPYI</sequence>
<dbReference type="RefSeq" id="XP_784625.1">
    <property type="nucleotide sequence ID" value="XM_779532.5"/>
</dbReference>
<dbReference type="OrthoDB" id="437at2759"/>
<evidence type="ECO:0000256" key="9">
    <source>
        <dbReference type="ARBA" id="ARBA00023310"/>
    </source>
</evidence>
<dbReference type="Pfam" id="PF04718">
    <property type="entry name" value="ATP-synt_G"/>
    <property type="match status" value="1"/>
</dbReference>
<evidence type="ECO:0000256" key="5">
    <source>
        <dbReference type="ARBA" id="ARBA00022781"/>
    </source>
</evidence>
<keyword evidence="8" id="KW-0472">Membrane</keyword>
<dbReference type="KEGG" id="spu:579414"/>
<dbReference type="GO" id="GO:0015078">
    <property type="term" value="F:proton transmembrane transporter activity"/>
    <property type="evidence" value="ECO:0007669"/>
    <property type="project" value="InterPro"/>
</dbReference>
<evidence type="ECO:0000256" key="6">
    <source>
        <dbReference type="ARBA" id="ARBA00023065"/>
    </source>
</evidence>
<keyword evidence="7" id="KW-0496">Mitochondrion</keyword>
<evidence type="ECO:0000256" key="1">
    <source>
        <dbReference type="ARBA" id="ARBA00004325"/>
    </source>
</evidence>
<evidence type="ECO:0008006" key="12">
    <source>
        <dbReference type="Google" id="ProtNLM"/>
    </source>
</evidence>
<dbReference type="GO" id="GO:0015986">
    <property type="term" value="P:proton motive force-driven ATP synthesis"/>
    <property type="evidence" value="ECO:0000318"/>
    <property type="project" value="GO_Central"/>
</dbReference>
<keyword evidence="4" id="KW-0138">CF(0)</keyword>
<dbReference type="InParanoid" id="A0A7M7RED8"/>
<evidence type="ECO:0000313" key="11">
    <source>
        <dbReference type="Proteomes" id="UP000007110"/>
    </source>
</evidence>
<proteinExistence type="inferred from homology"/>
<dbReference type="AlphaFoldDB" id="A0A7M7RED8"/>
<evidence type="ECO:0000313" key="10">
    <source>
        <dbReference type="EnsemblMetazoa" id="XP_784625"/>
    </source>
</evidence>
<evidence type="ECO:0000256" key="4">
    <source>
        <dbReference type="ARBA" id="ARBA00022547"/>
    </source>
</evidence>
<dbReference type="PANTHER" id="PTHR12386">
    <property type="entry name" value="ATP SYNTHASE SUBUNIT"/>
    <property type="match status" value="1"/>
</dbReference>
<evidence type="ECO:0000256" key="8">
    <source>
        <dbReference type="ARBA" id="ARBA00023136"/>
    </source>
</evidence>
<name>A0A7M7RED8_STRPU</name>
<comment type="similarity">
    <text evidence="2">Belongs to the ATPase g subunit family.</text>
</comment>
<organism evidence="10 11">
    <name type="scientific">Strongylocentrotus purpuratus</name>
    <name type="common">Purple sea urchin</name>
    <dbReference type="NCBI Taxonomy" id="7668"/>
    <lineage>
        <taxon>Eukaryota</taxon>
        <taxon>Metazoa</taxon>
        <taxon>Echinodermata</taxon>
        <taxon>Eleutherozoa</taxon>
        <taxon>Echinozoa</taxon>
        <taxon>Echinoidea</taxon>
        <taxon>Euechinoidea</taxon>
        <taxon>Echinacea</taxon>
        <taxon>Camarodonta</taxon>
        <taxon>Echinidea</taxon>
        <taxon>Strongylocentrotidae</taxon>
        <taxon>Strongylocentrotus</taxon>
    </lineage>
</organism>
<keyword evidence="5" id="KW-0375">Hydrogen ion transport</keyword>